<gene>
    <name evidence="2" type="ORF">NDU88_003944</name>
</gene>
<evidence type="ECO:0000313" key="3">
    <source>
        <dbReference type="Proteomes" id="UP001066276"/>
    </source>
</evidence>
<comment type="caution">
    <text evidence="2">The sequence shown here is derived from an EMBL/GenBank/DDBJ whole genome shotgun (WGS) entry which is preliminary data.</text>
</comment>
<accession>A0AAV7TQ40</accession>
<evidence type="ECO:0000256" key="1">
    <source>
        <dbReference type="SAM" id="MobiDB-lite"/>
    </source>
</evidence>
<dbReference type="Proteomes" id="UP001066276">
    <property type="component" value="Chromosome 3_2"/>
</dbReference>
<feature type="region of interest" description="Disordered" evidence="1">
    <location>
        <begin position="43"/>
        <end position="64"/>
    </location>
</feature>
<dbReference type="AlphaFoldDB" id="A0AAV7TQ40"/>
<keyword evidence="3" id="KW-1185">Reference proteome</keyword>
<proteinExistence type="predicted"/>
<name>A0AAV7TQ40_PLEWA</name>
<reference evidence="2" key="1">
    <citation type="journal article" date="2022" name="bioRxiv">
        <title>Sequencing and chromosome-scale assembly of the giantPleurodeles waltlgenome.</title>
        <authorList>
            <person name="Brown T."/>
            <person name="Elewa A."/>
            <person name="Iarovenko S."/>
            <person name="Subramanian E."/>
            <person name="Araus A.J."/>
            <person name="Petzold A."/>
            <person name="Susuki M."/>
            <person name="Suzuki K.-i.T."/>
            <person name="Hayashi T."/>
            <person name="Toyoda A."/>
            <person name="Oliveira C."/>
            <person name="Osipova E."/>
            <person name="Leigh N.D."/>
            <person name="Simon A."/>
            <person name="Yun M.H."/>
        </authorList>
    </citation>
    <scope>NUCLEOTIDE SEQUENCE</scope>
    <source>
        <strain evidence="2">20211129_DDA</strain>
        <tissue evidence="2">Liver</tissue>
    </source>
</reference>
<sequence>MAAPMKLNEPIVISDSGLENDRHNDDFNTYVPVYGQEPRFVGSEHQEPQLLPRGMGNLGGKVDGNGAKSKDKCIDIVTADGSEDGKEVDIEVEPSSAEQGCVVGPHVEGASVWIVGHSFIRWAAKQADLRPLGRQVGFDGSRVKVS</sequence>
<evidence type="ECO:0000313" key="2">
    <source>
        <dbReference type="EMBL" id="KAJ1178702.1"/>
    </source>
</evidence>
<dbReference type="EMBL" id="JANPWB010000006">
    <property type="protein sequence ID" value="KAJ1178702.1"/>
    <property type="molecule type" value="Genomic_DNA"/>
</dbReference>
<organism evidence="2 3">
    <name type="scientific">Pleurodeles waltl</name>
    <name type="common">Iberian ribbed newt</name>
    <dbReference type="NCBI Taxonomy" id="8319"/>
    <lineage>
        <taxon>Eukaryota</taxon>
        <taxon>Metazoa</taxon>
        <taxon>Chordata</taxon>
        <taxon>Craniata</taxon>
        <taxon>Vertebrata</taxon>
        <taxon>Euteleostomi</taxon>
        <taxon>Amphibia</taxon>
        <taxon>Batrachia</taxon>
        <taxon>Caudata</taxon>
        <taxon>Salamandroidea</taxon>
        <taxon>Salamandridae</taxon>
        <taxon>Pleurodelinae</taxon>
        <taxon>Pleurodeles</taxon>
    </lineage>
</organism>
<protein>
    <submittedName>
        <fullName evidence="2">Uncharacterized protein</fullName>
    </submittedName>
</protein>